<protein>
    <recommendedName>
        <fullName evidence="5">Phosphate acetyltransferase</fullName>
        <ecNumber evidence="4">2.3.1.8</ecNumber>
    </recommendedName>
    <alternativeName>
        <fullName evidence="8">Phosphotransacetylase</fullName>
    </alternativeName>
</protein>
<accession>A0A381QJ11</accession>
<dbReference type="AlphaFoldDB" id="A0A381QJ11"/>
<dbReference type="NCBIfam" id="TIGR00651">
    <property type="entry name" value="pta"/>
    <property type="match status" value="1"/>
</dbReference>
<reference evidence="10" key="1">
    <citation type="submission" date="2018-05" db="EMBL/GenBank/DDBJ databases">
        <authorList>
            <person name="Lanie J.A."/>
            <person name="Ng W.-L."/>
            <person name="Kazmierczak K.M."/>
            <person name="Andrzejewski T.M."/>
            <person name="Davidsen T.M."/>
            <person name="Wayne K.J."/>
            <person name="Tettelin H."/>
            <person name="Glass J.I."/>
            <person name="Rusch D."/>
            <person name="Podicherti R."/>
            <person name="Tsui H.-C.T."/>
            <person name="Winkler M.E."/>
        </authorList>
    </citation>
    <scope>NUCLEOTIDE SEQUENCE</scope>
</reference>
<evidence type="ECO:0000256" key="7">
    <source>
        <dbReference type="ARBA" id="ARBA00023315"/>
    </source>
</evidence>
<evidence type="ECO:0000259" key="9">
    <source>
        <dbReference type="Pfam" id="PF01515"/>
    </source>
</evidence>
<organism evidence="10">
    <name type="scientific">marine metagenome</name>
    <dbReference type="NCBI Taxonomy" id="408172"/>
    <lineage>
        <taxon>unclassified sequences</taxon>
        <taxon>metagenomes</taxon>
        <taxon>ecological metagenomes</taxon>
    </lineage>
</organism>
<comment type="pathway">
    <text evidence="2">Metabolic intermediate biosynthesis; acetyl-CoA biosynthesis; acetyl-CoA from acetate: step 2/2.</text>
</comment>
<keyword evidence="7" id="KW-0012">Acyltransferase</keyword>
<feature type="domain" description="Phosphate acetyl/butaryl transferase" evidence="9">
    <location>
        <begin position="5"/>
        <end position="326"/>
    </location>
</feature>
<dbReference type="Pfam" id="PF01515">
    <property type="entry name" value="PTA_PTB"/>
    <property type="match status" value="1"/>
</dbReference>
<dbReference type="InterPro" id="IPR012147">
    <property type="entry name" value="P_Ac_Bu_trans"/>
</dbReference>
<dbReference type="PANTHER" id="PTHR43356">
    <property type="entry name" value="PHOSPHATE ACETYLTRANSFERASE"/>
    <property type="match status" value="1"/>
</dbReference>
<dbReference type="Gene3D" id="3.40.50.10950">
    <property type="match status" value="1"/>
</dbReference>
<evidence type="ECO:0000256" key="4">
    <source>
        <dbReference type="ARBA" id="ARBA00012707"/>
    </source>
</evidence>
<dbReference type="InterPro" id="IPR050500">
    <property type="entry name" value="Phos_Acetyltrans/Butyryltrans"/>
</dbReference>
<dbReference type="EMBL" id="UINC01001382">
    <property type="protein sequence ID" value="SUZ79311.1"/>
    <property type="molecule type" value="Genomic_DNA"/>
</dbReference>
<dbReference type="PANTHER" id="PTHR43356:SF3">
    <property type="entry name" value="PHOSPHATE ACETYLTRANSFERASE"/>
    <property type="match status" value="1"/>
</dbReference>
<dbReference type="Gene3D" id="3.40.50.10750">
    <property type="entry name" value="Isocitrate/Isopropylmalate dehydrogenase-like"/>
    <property type="match status" value="1"/>
</dbReference>
<evidence type="ECO:0000256" key="8">
    <source>
        <dbReference type="ARBA" id="ARBA00031108"/>
    </source>
</evidence>
<evidence type="ECO:0000256" key="1">
    <source>
        <dbReference type="ARBA" id="ARBA00000705"/>
    </source>
</evidence>
<dbReference type="InterPro" id="IPR042112">
    <property type="entry name" value="P_AcTrfase_dom2"/>
</dbReference>
<evidence type="ECO:0000256" key="5">
    <source>
        <dbReference type="ARBA" id="ARBA00021528"/>
    </source>
</evidence>
<comment type="similarity">
    <text evidence="3">Belongs to the phosphate acetyltransferase and butyryltransferase family.</text>
</comment>
<dbReference type="InterPro" id="IPR042113">
    <property type="entry name" value="P_AcTrfase_dom1"/>
</dbReference>
<dbReference type="InterPro" id="IPR004614">
    <property type="entry name" value="P_AcTrfase"/>
</dbReference>
<evidence type="ECO:0000256" key="3">
    <source>
        <dbReference type="ARBA" id="ARBA00005656"/>
    </source>
</evidence>
<proteinExistence type="inferred from homology"/>
<dbReference type="NCBIfam" id="NF007233">
    <property type="entry name" value="PRK09653.1"/>
    <property type="match status" value="1"/>
</dbReference>
<feature type="non-terminal residue" evidence="10">
    <location>
        <position position="1"/>
    </location>
</feature>
<sequence length="336" mass="35924">VQLPEHIFQQARTAHARIVLPEGHDVRVIKAAAEATEHNLAQITVLGNPDQVQETATRHGLTLDRVTVINPATSPSCNRYAEFLVTTRAKAQLSLDKALQQVHQPIVHANCMVANGDADGCVAGATISTADVIRHAIRIVGQSPEYSLVSSFFLMLFKTSGPGIQGPVLFADCGFVIDPDAKELATIAAATARNAEILLNTPPIVAMLSFSTLGSARHRLVTKVREATELLIQQHPDLTVRGEIQFDAAILPEVFESKAKQAGEFAPPNVFIFPNLDAGNIAYKLAERTAGATAIGPILQGINKPINDLSRGCTAEDIVQNIAVTACQTQLGHKST</sequence>
<evidence type="ECO:0000313" key="10">
    <source>
        <dbReference type="EMBL" id="SUZ79311.1"/>
    </source>
</evidence>
<keyword evidence="6" id="KW-0808">Transferase</keyword>
<dbReference type="SUPFAM" id="SSF53659">
    <property type="entry name" value="Isocitrate/Isopropylmalate dehydrogenase-like"/>
    <property type="match status" value="1"/>
</dbReference>
<gene>
    <name evidence="10" type="ORF">METZ01_LOCUS32165</name>
</gene>
<evidence type="ECO:0000256" key="2">
    <source>
        <dbReference type="ARBA" id="ARBA00004989"/>
    </source>
</evidence>
<dbReference type="InterPro" id="IPR002505">
    <property type="entry name" value="PTA_PTB"/>
</dbReference>
<name>A0A381QJ11_9ZZZZ</name>
<evidence type="ECO:0000256" key="6">
    <source>
        <dbReference type="ARBA" id="ARBA00022679"/>
    </source>
</evidence>
<comment type="catalytic activity">
    <reaction evidence="1">
        <text>acetyl-CoA + phosphate = acetyl phosphate + CoA</text>
        <dbReference type="Rhea" id="RHEA:19521"/>
        <dbReference type="ChEBI" id="CHEBI:22191"/>
        <dbReference type="ChEBI" id="CHEBI:43474"/>
        <dbReference type="ChEBI" id="CHEBI:57287"/>
        <dbReference type="ChEBI" id="CHEBI:57288"/>
        <dbReference type="EC" id="2.3.1.8"/>
    </reaction>
</comment>
<dbReference type="EC" id="2.3.1.8" evidence="4"/>
<dbReference type="GO" id="GO:0008959">
    <property type="term" value="F:phosphate acetyltransferase activity"/>
    <property type="evidence" value="ECO:0007669"/>
    <property type="project" value="UniProtKB-EC"/>
</dbReference>
<dbReference type="PIRSF" id="PIRSF000428">
    <property type="entry name" value="P_Ac_trans"/>
    <property type="match status" value="1"/>
</dbReference>